<name>A0A1I2GU00_9BACT</name>
<organism evidence="3 4">
    <name type="scientific">Nannocystis exedens</name>
    <dbReference type="NCBI Taxonomy" id="54"/>
    <lineage>
        <taxon>Bacteria</taxon>
        <taxon>Pseudomonadati</taxon>
        <taxon>Myxococcota</taxon>
        <taxon>Polyangia</taxon>
        <taxon>Nannocystales</taxon>
        <taxon>Nannocystaceae</taxon>
        <taxon>Nannocystis</taxon>
    </lineage>
</organism>
<dbReference type="EMBL" id="FOMX01000035">
    <property type="protein sequence ID" value="SFF21105.1"/>
    <property type="molecule type" value="Genomic_DNA"/>
</dbReference>
<evidence type="ECO:0000259" key="2">
    <source>
        <dbReference type="Pfam" id="PF20032"/>
    </source>
</evidence>
<dbReference type="Pfam" id="PF20032">
    <property type="entry name" value="ADYC"/>
    <property type="match status" value="1"/>
</dbReference>
<sequence>MTSPVARFLPLFAALSAVTPACAPEPEGDELEFRTTCETCGSNSPQIDDAPFPELSLSGQPNSAGVSLVGLRDPVTQVLHPLVIAGRDELVVLDENDAILYHGADLIDWFLVLEKDGDPVFGQIVAYNAAEPALDNSGRPFNTYAIAFVDNSGIVTTKNVCPTYWDEPTNPVLTIIAGATYDRVLKRVQFDSDWVTFACKDQAAFKAKALGYEQNVNFAQTGAPATQDQQDATLKMITADYCGGGFSFTEQNTSVLWANTAGTVLPKTDPNDPNEIEGIEAVWNQDGAICLTTPRKGNLADVEAECPGIPLCSNVDWANMAHEWVTWKPL</sequence>
<evidence type="ECO:0000313" key="4">
    <source>
        <dbReference type="Proteomes" id="UP000199400"/>
    </source>
</evidence>
<feature type="domain" description="ADYC" evidence="2">
    <location>
        <begin position="103"/>
        <end position="296"/>
    </location>
</feature>
<reference evidence="4" key="1">
    <citation type="submission" date="2016-10" db="EMBL/GenBank/DDBJ databases">
        <authorList>
            <person name="Varghese N."/>
            <person name="Submissions S."/>
        </authorList>
    </citation>
    <scope>NUCLEOTIDE SEQUENCE [LARGE SCALE GENOMIC DNA]</scope>
    <source>
        <strain evidence="4">ATCC 25963</strain>
    </source>
</reference>
<protein>
    <recommendedName>
        <fullName evidence="2">ADYC domain-containing protein</fullName>
    </recommendedName>
</protein>
<dbReference type="Proteomes" id="UP000199400">
    <property type="component" value="Unassembled WGS sequence"/>
</dbReference>
<dbReference type="STRING" id="54.SAMN02745121_07526"/>
<evidence type="ECO:0000256" key="1">
    <source>
        <dbReference type="SAM" id="SignalP"/>
    </source>
</evidence>
<evidence type="ECO:0000313" key="3">
    <source>
        <dbReference type="EMBL" id="SFF21105.1"/>
    </source>
</evidence>
<feature type="signal peptide" evidence="1">
    <location>
        <begin position="1"/>
        <end position="23"/>
    </location>
</feature>
<feature type="chain" id="PRO_5011778725" description="ADYC domain-containing protein" evidence="1">
    <location>
        <begin position="24"/>
        <end position="330"/>
    </location>
</feature>
<accession>A0A1I2GU00</accession>
<proteinExistence type="predicted"/>
<keyword evidence="4" id="KW-1185">Reference proteome</keyword>
<dbReference type="RefSeq" id="WP_143141251.1">
    <property type="nucleotide sequence ID" value="NZ_FOMX01000035.1"/>
</dbReference>
<gene>
    <name evidence="3" type="ORF">SAMN02745121_07526</name>
</gene>
<keyword evidence="1" id="KW-0732">Signal</keyword>
<dbReference type="InterPro" id="IPR045426">
    <property type="entry name" value="ADYC"/>
</dbReference>
<dbReference type="AlphaFoldDB" id="A0A1I2GU00"/>